<feature type="domain" description="Carrier" evidence="1">
    <location>
        <begin position="1"/>
        <end position="42"/>
    </location>
</feature>
<evidence type="ECO:0000313" key="2">
    <source>
        <dbReference type="EMBL" id="NME71605.1"/>
    </source>
</evidence>
<dbReference type="AlphaFoldDB" id="A0A7X9XCC8"/>
<dbReference type="PROSITE" id="PS50075">
    <property type="entry name" value="CARRIER"/>
    <property type="match status" value="1"/>
</dbReference>
<protein>
    <recommendedName>
        <fullName evidence="1">Carrier domain-containing protein</fullName>
    </recommendedName>
</protein>
<name>A0A7X9XCC8_9BACT</name>
<gene>
    <name evidence="2" type="ORF">HHU12_26795</name>
</gene>
<dbReference type="Proteomes" id="UP000576082">
    <property type="component" value="Unassembled WGS sequence"/>
</dbReference>
<organism evidence="2 3">
    <name type="scientific">Flammeovirga aprica JL-4</name>
    <dbReference type="NCBI Taxonomy" id="694437"/>
    <lineage>
        <taxon>Bacteria</taxon>
        <taxon>Pseudomonadati</taxon>
        <taxon>Bacteroidota</taxon>
        <taxon>Cytophagia</taxon>
        <taxon>Cytophagales</taxon>
        <taxon>Flammeovirgaceae</taxon>
        <taxon>Flammeovirga</taxon>
    </lineage>
</organism>
<evidence type="ECO:0000313" key="3">
    <source>
        <dbReference type="Proteomes" id="UP000576082"/>
    </source>
</evidence>
<sequence length="196" mass="22436">MGLDTVELLMTVEELFDIRISDKEAETIYTVGEFAQSVYEKANLSDSQNHIFETVLSDIIEAFEKIDSTKILRPDTIIIDALPNKHLGKEWSQLQKLSSYSIPNLAKIDLNPSIEKTKTFLGFTLYVEQEPLTKGTIRDLVDWVISIHYKEFLPIEKIASLYEVERVICGVLNEYYGVEINEIRMDSNIVKDLGID</sequence>
<dbReference type="Gene3D" id="1.10.1200.10">
    <property type="entry name" value="ACP-like"/>
    <property type="match status" value="1"/>
</dbReference>
<dbReference type="EMBL" id="JABANE010000105">
    <property type="protein sequence ID" value="NME71605.1"/>
    <property type="molecule type" value="Genomic_DNA"/>
</dbReference>
<comment type="caution">
    <text evidence="2">The sequence shown here is derived from an EMBL/GenBank/DDBJ whole genome shotgun (WGS) entry which is preliminary data.</text>
</comment>
<evidence type="ECO:0000259" key="1">
    <source>
        <dbReference type="PROSITE" id="PS50075"/>
    </source>
</evidence>
<dbReference type="InterPro" id="IPR009081">
    <property type="entry name" value="PP-bd_ACP"/>
</dbReference>
<dbReference type="RefSeq" id="WP_169659819.1">
    <property type="nucleotide sequence ID" value="NZ_JABANE010000105.1"/>
</dbReference>
<keyword evidence="3" id="KW-1185">Reference proteome</keyword>
<dbReference type="InterPro" id="IPR036736">
    <property type="entry name" value="ACP-like_sf"/>
</dbReference>
<dbReference type="SUPFAM" id="SSF47336">
    <property type="entry name" value="ACP-like"/>
    <property type="match status" value="1"/>
</dbReference>
<accession>A0A7X9XCC8</accession>
<proteinExistence type="predicted"/>
<reference evidence="2 3" key="1">
    <citation type="submission" date="2020-04" db="EMBL/GenBank/DDBJ databases">
        <title>Flammeovirga sp. SR4, a novel species isolated from seawater.</title>
        <authorList>
            <person name="Wang X."/>
        </authorList>
    </citation>
    <scope>NUCLEOTIDE SEQUENCE [LARGE SCALE GENOMIC DNA]</scope>
    <source>
        <strain evidence="2 3">ATCC 23126</strain>
    </source>
</reference>